<comment type="similarity">
    <text evidence="2">Belongs to the SNAPC3/SRD2 family.</text>
</comment>
<dbReference type="GO" id="GO:0000978">
    <property type="term" value="F:RNA polymerase II cis-regulatory region sequence-specific DNA binding"/>
    <property type="evidence" value="ECO:0007669"/>
    <property type="project" value="TreeGrafter"/>
</dbReference>
<keyword evidence="6" id="KW-0539">Nucleus</keyword>
<dbReference type="GO" id="GO:0003681">
    <property type="term" value="F:bent DNA binding"/>
    <property type="evidence" value="ECO:0007669"/>
    <property type="project" value="TreeGrafter"/>
</dbReference>
<accession>A0A7G2CEF7</accession>
<dbReference type="PANTHER" id="PTHR13421">
    <property type="entry name" value="SNRNA-ACTIVATING PROTEIN COMPLEX SUBUNIT 3"/>
    <property type="match status" value="1"/>
</dbReference>
<dbReference type="InterPro" id="IPR022042">
    <property type="entry name" value="snRNA-activating_su3"/>
</dbReference>
<sequence length="295" mass="33272">MAQRKTEVLEKFTQNTNSLFCFKPEYQNCMKSSQREISDNALTPGTMTTCTDSSDDFCVNPHTQRLEFMFFFGNGYAADSVWAVLPCQKLTVLIDAVRCTLGACPPLNARNAFLFIAGVFYIDDRHKGEEGYEDISALIRNHDPTGTATDSWQACNAGFGKCPVKSAAETTFSEIRLKMGDWCVLRHEGGLCSHMFYLREITPLGENSRKERSQFPHRTALRKRPAIRCEMCRTLPSTICLYGDPLSVTSPSYYCLRCYHLLHGEETEEEAKLYSKVTLPDPLACFQHGAHNTPL</sequence>
<reference evidence="7 8" key="1">
    <citation type="submission" date="2020-08" db="EMBL/GenBank/DDBJ databases">
        <authorList>
            <person name="Newling K."/>
            <person name="Davey J."/>
            <person name="Forrester S."/>
        </authorList>
    </citation>
    <scope>NUCLEOTIDE SEQUENCE [LARGE SCALE GENOMIC DNA]</scope>
    <source>
        <strain evidence="8">Crithidia deanei Carvalho (ATCC PRA-265)</strain>
    </source>
</reference>
<evidence type="ECO:0000256" key="3">
    <source>
        <dbReference type="ARBA" id="ARBA00023015"/>
    </source>
</evidence>
<name>A0A7G2CEF7_9TRYP</name>
<evidence type="ECO:0000256" key="2">
    <source>
        <dbReference type="ARBA" id="ARBA00010410"/>
    </source>
</evidence>
<keyword evidence="3" id="KW-0805">Transcription regulation</keyword>
<dbReference type="Pfam" id="PF12251">
    <property type="entry name" value="SNAPC3"/>
    <property type="match status" value="1"/>
</dbReference>
<organism evidence="7 8">
    <name type="scientific">Angomonas deanei</name>
    <dbReference type="NCBI Taxonomy" id="59799"/>
    <lineage>
        <taxon>Eukaryota</taxon>
        <taxon>Discoba</taxon>
        <taxon>Euglenozoa</taxon>
        <taxon>Kinetoplastea</taxon>
        <taxon>Metakinetoplastina</taxon>
        <taxon>Trypanosomatida</taxon>
        <taxon>Trypanosomatidae</taxon>
        <taxon>Strigomonadinae</taxon>
        <taxon>Angomonas</taxon>
    </lineage>
</organism>
<keyword evidence="4" id="KW-0238">DNA-binding</keyword>
<dbReference type="GO" id="GO:0042795">
    <property type="term" value="P:snRNA transcription by RNA polymerase II"/>
    <property type="evidence" value="ECO:0007669"/>
    <property type="project" value="TreeGrafter"/>
</dbReference>
<evidence type="ECO:0000313" key="8">
    <source>
        <dbReference type="Proteomes" id="UP000515908"/>
    </source>
</evidence>
<evidence type="ECO:0000256" key="4">
    <source>
        <dbReference type="ARBA" id="ARBA00023125"/>
    </source>
</evidence>
<dbReference type="Proteomes" id="UP000515908">
    <property type="component" value="Chromosome 07"/>
</dbReference>
<proteinExistence type="inferred from homology"/>
<evidence type="ECO:0000256" key="5">
    <source>
        <dbReference type="ARBA" id="ARBA00023163"/>
    </source>
</evidence>
<gene>
    <name evidence="7" type="ORF">ADEAN_000401400</name>
</gene>
<comment type="subcellular location">
    <subcellularLocation>
        <location evidence="1">Nucleus</location>
    </subcellularLocation>
</comment>
<dbReference type="GO" id="GO:0042796">
    <property type="term" value="P:snRNA transcription by RNA polymerase III"/>
    <property type="evidence" value="ECO:0007669"/>
    <property type="project" value="TreeGrafter"/>
</dbReference>
<dbReference type="OrthoDB" id="3437960at2759"/>
<evidence type="ECO:0000256" key="6">
    <source>
        <dbReference type="ARBA" id="ARBA00023242"/>
    </source>
</evidence>
<protein>
    <submittedName>
        <fullName evidence="7">snRNA-activating protein of 50kDa MW C terminal, putative</fullName>
    </submittedName>
</protein>
<dbReference type="AlphaFoldDB" id="A0A7G2CEF7"/>
<keyword evidence="5" id="KW-0804">Transcription</keyword>
<dbReference type="GO" id="GO:0019185">
    <property type="term" value="C:snRNA-activating protein complex"/>
    <property type="evidence" value="ECO:0007669"/>
    <property type="project" value="TreeGrafter"/>
</dbReference>
<dbReference type="GO" id="GO:0001006">
    <property type="term" value="F:RNA polymerase III type 3 promoter sequence-specific DNA binding"/>
    <property type="evidence" value="ECO:0007669"/>
    <property type="project" value="TreeGrafter"/>
</dbReference>
<evidence type="ECO:0000313" key="7">
    <source>
        <dbReference type="EMBL" id="CAD2216552.1"/>
    </source>
</evidence>
<dbReference type="VEuPathDB" id="TriTrypDB:ADEAN_000401400"/>
<dbReference type="PANTHER" id="PTHR13421:SF16">
    <property type="entry name" value="SNRNA-ACTIVATING PROTEIN COMPLEX SUBUNIT 3"/>
    <property type="match status" value="1"/>
</dbReference>
<dbReference type="EMBL" id="LR877151">
    <property type="protein sequence ID" value="CAD2216552.1"/>
    <property type="molecule type" value="Genomic_DNA"/>
</dbReference>
<keyword evidence="8" id="KW-1185">Reference proteome</keyword>
<dbReference type="GO" id="GO:0005634">
    <property type="term" value="C:nucleus"/>
    <property type="evidence" value="ECO:0007669"/>
    <property type="project" value="UniProtKB-SubCell"/>
</dbReference>
<evidence type="ECO:0000256" key="1">
    <source>
        <dbReference type="ARBA" id="ARBA00004123"/>
    </source>
</evidence>
<dbReference type="GO" id="GO:0001046">
    <property type="term" value="F:core promoter sequence-specific DNA binding"/>
    <property type="evidence" value="ECO:0007669"/>
    <property type="project" value="TreeGrafter"/>
</dbReference>